<protein>
    <recommendedName>
        <fullName evidence="3">Protein kinase domain-containing protein</fullName>
    </recommendedName>
</protein>
<accession>A0A1Y2CQK5</accession>
<dbReference type="GO" id="GO:0000278">
    <property type="term" value="P:mitotic cell cycle"/>
    <property type="evidence" value="ECO:0007669"/>
    <property type="project" value="TreeGrafter"/>
</dbReference>
<sequence>MMKQLAVKVIPFGAPAKDEFFINGSQQMTVHEVAQELFITKTVSEFGIRSSHISAGRSNVGSNFVELQDCFICHGPYSEALLEAWDDWADTKDSENDRPDFLPNNQLYAVLIMVNAGADLEHFKIQPVNSGTAPCTPLSKNYKLKSATGADGASTNKTWAMVRSILLQTIYSLYIAEKELKLEHRDLHWGNLMCQTNSLWVGAHQEYFLGEDMGYIRVPLEGVKVTIIDFTLSRCENEQGMLMYNKMEDEALFTGEGDYQVCVLNGFIDVNRILLIV</sequence>
<dbReference type="Gene3D" id="3.30.200.20">
    <property type="entry name" value="Phosphorylase Kinase, domain 1"/>
    <property type="match status" value="1"/>
</dbReference>
<dbReference type="OrthoDB" id="5327538at2759"/>
<dbReference type="PANTHER" id="PTHR24419:SF18">
    <property type="entry name" value="SERINE_THREONINE-PROTEIN KINASE HASPIN"/>
    <property type="match status" value="1"/>
</dbReference>
<gene>
    <name evidence="1" type="ORF">BCR33DRAFT_579575</name>
</gene>
<dbReference type="GO" id="GO:0005634">
    <property type="term" value="C:nucleus"/>
    <property type="evidence" value="ECO:0007669"/>
    <property type="project" value="TreeGrafter"/>
</dbReference>
<reference evidence="1 2" key="1">
    <citation type="submission" date="2016-07" db="EMBL/GenBank/DDBJ databases">
        <title>Pervasive Adenine N6-methylation of Active Genes in Fungi.</title>
        <authorList>
            <consortium name="DOE Joint Genome Institute"/>
            <person name="Mondo S.J."/>
            <person name="Dannebaum R.O."/>
            <person name="Kuo R.C."/>
            <person name="Labutti K."/>
            <person name="Haridas S."/>
            <person name="Kuo A."/>
            <person name="Salamov A."/>
            <person name="Ahrendt S.R."/>
            <person name="Lipzen A."/>
            <person name="Sullivan W."/>
            <person name="Andreopoulos W.B."/>
            <person name="Clum A."/>
            <person name="Lindquist E."/>
            <person name="Daum C."/>
            <person name="Ramamoorthy G.K."/>
            <person name="Gryganskyi A."/>
            <person name="Culley D."/>
            <person name="Magnuson J.K."/>
            <person name="James T.Y."/>
            <person name="O'Malley M.A."/>
            <person name="Stajich J.E."/>
            <person name="Spatafora J.W."/>
            <person name="Visel A."/>
            <person name="Grigoriev I.V."/>
        </authorList>
    </citation>
    <scope>NUCLEOTIDE SEQUENCE [LARGE SCALE GENOMIC DNA]</scope>
    <source>
        <strain evidence="1 2">JEL800</strain>
    </source>
</reference>
<evidence type="ECO:0000313" key="1">
    <source>
        <dbReference type="EMBL" id="ORY49311.1"/>
    </source>
</evidence>
<dbReference type="GO" id="GO:0005737">
    <property type="term" value="C:cytoplasm"/>
    <property type="evidence" value="ECO:0007669"/>
    <property type="project" value="TreeGrafter"/>
</dbReference>
<proteinExistence type="predicted"/>
<evidence type="ECO:0000313" key="2">
    <source>
        <dbReference type="Proteomes" id="UP000193642"/>
    </source>
</evidence>
<dbReference type="Proteomes" id="UP000193642">
    <property type="component" value="Unassembled WGS sequence"/>
</dbReference>
<dbReference type="EMBL" id="MCGO01000009">
    <property type="protein sequence ID" value="ORY49311.1"/>
    <property type="molecule type" value="Genomic_DNA"/>
</dbReference>
<dbReference type="GO" id="GO:0035556">
    <property type="term" value="P:intracellular signal transduction"/>
    <property type="evidence" value="ECO:0007669"/>
    <property type="project" value="TreeGrafter"/>
</dbReference>
<comment type="caution">
    <text evidence="1">The sequence shown here is derived from an EMBL/GenBank/DDBJ whole genome shotgun (WGS) entry which is preliminary data.</text>
</comment>
<evidence type="ECO:0008006" key="3">
    <source>
        <dbReference type="Google" id="ProtNLM"/>
    </source>
</evidence>
<name>A0A1Y2CQK5_9FUNG</name>
<dbReference type="Pfam" id="PF12330">
    <property type="entry name" value="Haspin_kinase"/>
    <property type="match status" value="1"/>
</dbReference>
<dbReference type="PANTHER" id="PTHR24419">
    <property type="entry name" value="INTERLEUKIN-1 RECEPTOR-ASSOCIATED KINASE"/>
    <property type="match status" value="1"/>
</dbReference>
<dbReference type="GO" id="GO:0072354">
    <property type="term" value="F:histone H3T3 kinase activity"/>
    <property type="evidence" value="ECO:0007669"/>
    <property type="project" value="TreeGrafter"/>
</dbReference>
<dbReference type="STRING" id="329046.A0A1Y2CQK5"/>
<organism evidence="1 2">
    <name type="scientific">Rhizoclosmatium globosum</name>
    <dbReference type="NCBI Taxonomy" id="329046"/>
    <lineage>
        <taxon>Eukaryota</taxon>
        <taxon>Fungi</taxon>
        <taxon>Fungi incertae sedis</taxon>
        <taxon>Chytridiomycota</taxon>
        <taxon>Chytridiomycota incertae sedis</taxon>
        <taxon>Chytridiomycetes</taxon>
        <taxon>Chytridiales</taxon>
        <taxon>Chytriomycetaceae</taxon>
        <taxon>Rhizoclosmatium</taxon>
    </lineage>
</organism>
<dbReference type="AlphaFoldDB" id="A0A1Y2CQK5"/>
<dbReference type="Gene3D" id="1.10.510.10">
    <property type="entry name" value="Transferase(Phosphotransferase) domain 1"/>
    <property type="match status" value="1"/>
</dbReference>
<keyword evidence="2" id="KW-1185">Reference proteome</keyword>